<dbReference type="GO" id="GO:0016757">
    <property type="term" value="F:glycosyltransferase activity"/>
    <property type="evidence" value="ECO:0007669"/>
    <property type="project" value="InterPro"/>
</dbReference>
<dbReference type="Proteomes" id="UP000305939">
    <property type="component" value="Unassembled WGS sequence"/>
</dbReference>
<gene>
    <name evidence="3" type="ORF">E7Z59_13435</name>
</gene>
<keyword evidence="3" id="KW-0808">Transferase</keyword>
<dbReference type="OrthoDB" id="7560678at2"/>
<feature type="domain" description="Glycosyl transferase family 1" evidence="1">
    <location>
        <begin position="188"/>
        <end position="341"/>
    </location>
</feature>
<evidence type="ECO:0000313" key="3">
    <source>
        <dbReference type="EMBL" id="THD66775.1"/>
    </source>
</evidence>
<dbReference type="InterPro" id="IPR028098">
    <property type="entry name" value="Glyco_trans_4-like_N"/>
</dbReference>
<dbReference type="Pfam" id="PF13439">
    <property type="entry name" value="Glyco_transf_4"/>
    <property type="match status" value="1"/>
</dbReference>
<feature type="domain" description="Glycosyltransferase subfamily 4-like N-terminal" evidence="2">
    <location>
        <begin position="12"/>
        <end position="169"/>
    </location>
</feature>
<dbReference type="PANTHER" id="PTHR12526:SF630">
    <property type="entry name" value="GLYCOSYLTRANSFERASE"/>
    <property type="match status" value="1"/>
</dbReference>
<dbReference type="SUPFAM" id="SSF53756">
    <property type="entry name" value="UDP-Glycosyltransferase/glycogen phosphorylase"/>
    <property type="match status" value="1"/>
</dbReference>
<sequence length="373" mass="42581">MKIVHVINSLDIGGAERLLIDTLQELKRKGIDVTLILLCNRESLFLKKLRDSGFDNIIFLTKGSIYNPKLIFKLVKILGKFDIVHAHLFPSQYFVVIAKIIGNLSIKIIITEHSTKNKRTENKILAQIDKWIYTHYDNIICITNEVYKGLTQHLRNSNNLKLIYNGINLLAFQTAVKYNYSDLLSFGITISEDNILLIQISAFREPKDHLTLLKVMRELPKKYILLLVGDGKTKKEYKDLATKMNLNQQVYFLGNRNDVPKLLKTAHISILSTDWEGFGLVAIESMAAGIPFIGTRVGGLIELLRDAGETFEKKDHAELKNIIVEISNSNVTRNNMIQSGLKKSKNYDLSLMVDKYIALYFETMNTYETILPK</sequence>
<organism evidence="3 4">
    <name type="scientific">Robertkochia marina</name>
    <dbReference type="NCBI Taxonomy" id="1227945"/>
    <lineage>
        <taxon>Bacteria</taxon>
        <taxon>Pseudomonadati</taxon>
        <taxon>Bacteroidota</taxon>
        <taxon>Flavobacteriia</taxon>
        <taxon>Flavobacteriales</taxon>
        <taxon>Flavobacteriaceae</taxon>
        <taxon>Robertkochia</taxon>
    </lineage>
</organism>
<dbReference type="AlphaFoldDB" id="A0A4S3LZN8"/>
<comment type="caution">
    <text evidence="3">The sequence shown here is derived from an EMBL/GenBank/DDBJ whole genome shotgun (WGS) entry which is preliminary data.</text>
</comment>
<dbReference type="RefSeq" id="WP_136336844.1">
    <property type="nucleotide sequence ID" value="NZ_QXMP01000013.1"/>
</dbReference>
<name>A0A4S3LZN8_9FLAO</name>
<evidence type="ECO:0000259" key="2">
    <source>
        <dbReference type="Pfam" id="PF13439"/>
    </source>
</evidence>
<protein>
    <submittedName>
        <fullName evidence="3">Glycosyltransferase</fullName>
    </submittedName>
</protein>
<dbReference type="EMBL" id="SSMC01000003">
    <property type="protein sequence ID" value="THD66775.1"/>
    <property type="molecule type" value="Genomic_DNA"/>
</dbReference>
<evidence type="ECO:0000259" key="1">
    <source>
        <dbReference type="Pfam" id="PF00534"/>
    </source>
</evidence>
<reference evidence="3 4" key="1">
    <citation type="submission" date="2019-04" db="EMBL/GenBank/DDBJ databases">
        <title>Draft genome sequence of Robertkochia marina CC-AMO-30D.</title>
        <authorList>
            <person name="Hameed A."/>
            <person name="Lin S.-Y."/>
            <person name="Shahina M."/>
            <person name="Lai W.-A."/>
            <person name="Young C.-C."/>
        </authorList>
    </citation>
    <scope>NUCLEOTIDE SEQUENCE [LARGE SCALE GENOMIC DNA]</scope>
    <source>
        <strain evidence="3 4">CC-AMO-30D</strain>
    </source>
</reference>
<keyword evidence="4" id="KW-1185">Reference proteome</keyword>
<dbReference type="PANTHER" id="PTHR12526">
    <property type="entry name" value="GLYCOSYLTRANSFERASE"/>
    <property type="match status" value="1"/>
</dbReference>
<accession>A0A4S3LZN8</accession>
<dbReference type="Gene3D" id="3.40.50.2000">
    <property type="entry name" value="Glycogen Phosphorylase B"/>
    <property type="match status" value="2"/>
</dbReference>
<dbReference type="Pfam" id="PF00534">
    <property type="entry name" value="Glycos_transf_1"/>
    <property type="match status" value="1"/>
</dbReference>
<proteinExistence type="predicted"/>
<evidence type="ECO:0000313" key="4">
    <source>
        <dbReference type="Proteomes" id="UP000305939"/>
    </source>
</evidence>
<dbReference type="InterPro" id="IPR001296">
    <property type="entry name" value="Glyco_trans_1"/>
</dbReference>